<dbReference type="AlphaFoldDB" id="A0A4R2JHY9"/>
<proteinExistence type="predicted"/>
<evidence type="ECO:0000256" key="1">
    <source>
        <dbReference type="ARBA" id="ARBA00004141"/>
    </source>
</evidence>
<protein>
    <submittedName>
        <fullName evidence="6">DoxX-like protein</fullName>
    </submittedName>
</protein>
<evidence type="ECO:0000256" key="2">
    <source>
        <dbReference type="ARBA" id="ARBA00022692"/>
    </source>
</evidence>
<sequence length="133" mass="13802">MTSEASTTARAGVIVNVVVWIVQVGLGGYMIYSGWSLFGAGMVGKFDEIGVGQWLRYVTGVLEIAGGIGVFIPMLCGLAALGLALVLLGATLTELFMVSHGGPTLPLILLVVAAAVAVLRRDTTVALVKRVRS</sequence>
<evidence type="ECO:0000313" key="6">
    <source>
        <dbReference type="EMBL" id="TCO53735.1"/>
    </source>
</evidence>
<dbReference type="Proteomes" id="UP000295680">
    <property type="component" value="Unassembled WGS sequence"/>
</dbReference>
<dbReference type="GO" id="GO:0016020">
    <property type="term" value="C:membrane"/>
    <property type="evidence" value="ECO:0007669"/>
    <property type="project" value="UniProtKB-SubCell"/>
</dbReference>
<dbReference type="OrthoDB" id="3576439at2"/>
<evidence type="ECO:0000256" key="3">
    <source>
        <dbReference type="ARBA" id="ARBA00022989"/>
    </source>
</evidence>
<dbReference type="RefSeq" id="WP_132123684.1">
    <property type="nucleotide sequence ID" value="NZ_SLWS01000010.1"/>
</dbReference>
<feature type="transmembrane region" description="Helical" evidence="5">
    <location>
        <begin position="12"/>
        <end position="32"/>
    </location>
</feature>
<keyword evidence="3 5" id="KW-1133">Transmembrane helix</keyword>
<comment type="caution">
    <text evidence="6">The sequence shown here is derived from an EMBL/GenBank/DDBJ whole genome shotgun (WGS) entry which is preliminary data.</text>
</comment>
<evidence type="ECO:0000313" key="7">
    <source>
        <dbReference type="Proteomes" id="UP000295680"/>
    </source>
</evidence>
<dbReference type="InterPro" id="IPR032808">
    <property type="entry name" value="DoxX"/>
</dbReference>
<organism evidence="6 7">
    <name type="scientific">Actinocrispum wychmicini</name>
    <dbReference type="NCBI Taxonomy" id="1213861"/>
    <lineage>
        <taxon>Bacteria</taxon>
        <taxon>Bacillati</taxon>
        <taxon>Actinomycetota</taxon>
        <taxon>Actinomycetes</taxon>
        <taxon>Pseudonocardiales</taxon>
        <taxon>Pseudonocardiaceae</taxon>
        <taxon>Actinocrispum</taxon>
    </lineage>
</organism>
<evidence type="ECO:0000256" key="4">
    <source>
        <dbReference type="ARBA" id="ARBA00023136"/>
    </source>
</evidence>
<reference evidence="6 7" key="1">
    <citation type="submission" date="2019-03" db="EMBL/GenBank/DDBJ databases">
        <title>Genomic Encyclopedia of Type Strains, Phase IV (KMG-IV): sequencing the most valuable type-strain genomes for metagenomic binning, comparative biology and taxonomic classification.</title>
        <authorList>
            <person name="Goeker M."/>
        </authorList>
    </citation>
    <scope>NUCLEOTIDE SEQUENCE [LARGE SCALE GENOMIC DNA]</scope>
    <source>
        <strain evidence="6 7">DSM 45934</strain>
    </source>
</reference>
<keyword evidence="4 5" id="KW-0472">Membrane</keyword>
<keyword evidence="7" id="KW-1185">Reference proteome</keyword>
<feature type="transmembrane region" description="Helical" evidence="5">
    <location>
        <begin position="64"/>
        <end position="88"/>
    </location>
</feature>
<gene>
    <name evidence="6" type="ORF">EV192_110327</name>
</gene>
<keyword evidence="2 5" id="KW-0812">Transmembrane</keyword>
<comment type="subcellular location">
    <subcellularLocation>
        <location evidence="1">Membrane</location>
        <topology evidence="1">Multi-pass membrane protein</topology>
    </subcellularLocation>
</comment>
<dbReference type="Pfam" id="PF13564">
    <property type="entry name" value="DoxX_2"/>
    <property type="match status" value="1"/>
</dbReference>
<accession>A0A4R2JHY9</accession>
<evidence type="ECO:0000256" key="5">
    <source>
        <dbReference type="SAM" id="Phobius"/>
    </source>
</evidence>
<feature type="transmembrane region" description="Helical" evidence="5">
    <location>
        <begin position="95"/>
        <end position="119"/>
    </location>
</feature>
<dbReference type="EMBL" id="SLWS01000010">
    <property type="protein sequence ID" value="TCO53735.1"/>
    <property type="molecule type" value="Genomic_DNA"/>
</dbReference>
<name>A0A4R2JHY9_9PSEU</name>